<evidence type="ECO:0000313" key="1">
    <source>
        <dbReference type="EMBL" id="GIY22527.1"/>
    </source>
</evidence>
<gene>
    <name evidence="1" type="ORF">CEXT_289351</name>
</gene>
<evidence type="ECO:0000313" key="2">
    <source>
        <dbReference type="Proteomes" id="UP001054945"/>
    </source>
</evidence>
<keyword evidence="2" id="KW-1185">Reference proteome</keyword>
<accession>A0AAV4RQY5</accession>
<name>A0AAV4RQY5_CAEEX</name>
<comment type="caution">
    <text evidence="1">The sequence shown here is derived from an EMBL/GenBank/DDBJ whole genome shotgun (WGS) entry which is preliminary data.</text>
</comment>
<proteinExistence type="predicted"/>
<reference evidence="1 2" key="1">
    <citation type="submission" date="2021-06" db="EMBL/GenBank/DDBJ databases">
        <title>Caerostris extrusa draft genome.</title>
        <authorList>
            <person name="Kono N."/>
            <person name="Arakawa K."/>
        </authorList>
    </citation>
    <scope>NUCLEOTIDE SEQUENCE [LARGE SCALE GENOMIC DNA]</scope>
</reference>
<protein>
    <submittedName>
        <fullName evidence="1">Uncharacterized protein</fullName>
    </submittedName>
</protein>
<dbReference type="AlphaFoldDB" id="A0AAV4RQY5"/>
<dbReference type="Proteomes" id="UP001054945">
    <property type="component" value="Unassembled WGS sequence"/>
</dbReference>
<organism evidence="1 2">
    <name type="scientific">Caerostris extrusa</name>
    <name type="common">Bark spider</name>
    <name type="synonym">Caerostris bankana</name>
    <dbReference type="NCBI Taxonomy" id="172846"/>
    <lineage>
        <taxon>Eukaryota</taxon>
        <taxon>Metazoa</taxon>
        <taxon>Ecdysozoa</taxon>
        <taxon>Arthropoda</taxon>
        <taxon>Chelicerata</taxon>
        <taxon>Arachnida</taxon>
        <taxon>Araneae</taxon>
        <taxon>Araneomorphae</taxon>
        <taxon>Entelegynae</taxon>
        <taxon>Araneoidea</taxon>
        <taxon>Araneidae</taxon>
        <taxon>Caerostris</taxon>
    </lineage>
</organism>
<sequence length="72" mass="8145">MSFGRVGVVVVVCAHENRSVVGDRCREVPGDLIIDLLMCVWYDSKIVGMEGVFEWKRRNGGFVGRLVLEIEF</sequence>
<dbReference type="EMBL" id="BPLR01008160">
    <property type="protein sequence ID" value="GIY22527.1"/>
    <property type="molecule type" value="Genomic_DNA"/>
</dbReference>